<gene>
    <name evidence="2" type="ORF">EDD60_1101</name>
</gene>
<dbReference type="CDD" id="cd14256">
    <property type="entry name" value="Dockerin_I"/>
    <property type="match status" value="1"/>
</dbReference>
<dbReference type="Proteomes" id="UP000295515">
    <property type="component" value="Unassembled WGS sequence"/>
</dbReference>
<keyword evidence="3" id="KW-1185">Reference proteome</keyword>
<dbReference type="InterPro" id="IPR018247">
    <property type="entry name" value="EF_Hand_1_Ca_BS"/>
</dbReference>
<accession>A0A4R3Z5L2</accession>
<feature type="domain" description="Dockerin" evidence="1">
    <location>
        <begin position="546"/>
        <end position="613"/>
    </location>
</feature>
<organism evidence="2 3">
    <name type="scientific">Longibaculum muris</name>
    <dbReference type="NCBI Taxonomy" id="1796628"/>
    <lineage>
        <taxon>Bacteria</taxon>
        <taxon>Bacillati</taxon>
        <taxon>Bacillota</taxon>
        <taxon>Erysipelotrichia</taxon>
        <taxon>Erysipelotrichales</taxon>
        <taxon>Coprobacillaceae</taxon>
        <taxon>Longibaculum</taxon>
    </lineage>
</organism>
<dbReference type="AlphaFoldDB" id="A0A4R3Z5L2"/>
<comment type="caution">
    <text evidence="2">The sequence shown here is derived from an EMBL/GenBank/DDBJ whole genome shotgun (WGS) entry which is preliminary data.</text>
</comment>
<dbReference type="SUPFAM" id="SSF63446">
    <property type="entry name" value="Type I dockerin domain"/>
    <property type="match status" value="1"/>
</dbReference>
<dbReference type="GeneID" id="98915388"/>
<dbReference type="InterPro" id="IPR002105">
    <property type="entry name" value="Dockerin_1_rpt"/>
</dbReference>
<dbReference type="InterPro" id="IPR016134">
    <property type="entry name" value="Dockerin_dom"/>
</dbReference>
<sequence length="613" mass="69215">MQMEKVGKVVLSLGMILSLLAAYNVKNNIKAEESDTNTIEENKNGPQQNRYYTIIDENGQVIVEEYESEDDEPKTLESNDYKVVKTRGNDTYEEAKKNVDKLKMYRSPGEYDIEAIADTKDIQYGVARIVGYVKYKEYDGTGKGRSGYTHGTSANDAAYISTSSDGKTVRVKQAGVYMDIPASSVKVSEYTSNSQVSYYYGKDGNFYHYYYTGSYGSKSKLSGTRVGYTPSYLKNQTKYYSYDGHYFYSDYISMLKDYQTGVNYHNRAINASQPYYNYYQYLSFRATTHFSAANFNQLIDNAIKNYDNVDDTTKLKNQGQALLNAQTKNGINASLMLGVTINESAWGMSYYAKDRNNLFGIGAVDSDPDKAIRFDSVEECFKYFSYNTISSGYLNGMDWRYRGPHLGDKLSGINVQYASDPYWGEKAASFSYTLNDNNSNKDYQKYDIAISKKGELDFYKDEATKTKIYDSTSTSTVNYYVYEGPATIIGTSSNSYKVLSDTVLNAKRTGQNAKGYFDIDRDYVYIKKADVNLRGAIHSNSPDPTPTYKKGDVNMDGKITTSDLLKLEKSIVYPNTNKLNNTQIVLADVNNDGKVDSRDLLKLEKHLLYGTAL</sequence>
<dbReference type="Pfam" id="PF01832">
    <property type="entry name" value="Glucosaminidase"/>
    <property type="match status" value="1"/>
</dbReference>
<reference evidence="2 3" key="1">
    <citation type="submission" date="2019-03" db="EMBL/GenBank/DDBJ databases">
        <title>Genomic Encyclopedia of Type Strains, Phase IV (KMG-IV): sequencing the most valuable type-strain genomes for metagenomic binning, comparative biology and taxonomic classification.</title>
        <authorList>
            <person name="Goeker M."/>
        </authorList>
    </citation>
    <scope>NUCLEOTIDE SEQUENCE [LARGE SCALE GENOMIC DNA]</scope>
    <source>
        <strain evidence="2 3">DSM 29487</strain>
    </source>
</reference>
<dbReference type="Gene3D" id="1.10.1330.10">
    <property type="entry name" value="Dockerin domain"/>
    <property type="match status" value="1"/>
</dbReference>
<dbReference type="PROSITE" id="PS00018">
    <property type="entry name" value="EF_HAND_1"/>
    <property type="match status" value="2"/>
</dbReference>
<dbReference type="EMBL" id="SMCQ01000010">
    <property type="protein sequence ID" value="TCV99313.1"/>
    <property type="molecule type" value="Genomic_DNA"/>
</dbReference>
<dbReference type="RefSeq" id="WP_132226357.1">
    <property type="nucleotide sequence ID" value="NZ_SMCQ01000010.1"/>
</dbReference>
<dbReference type="Pfam" id="PF00404">
    <property type="entry name" value="Dockerin_1"/>
    <property type="match status" value="1"/>
</dbReference>
<evidence type="ECO:0000313" key="2">
    <source>
        <dbReference type="EMBL" id="TCV99313.1"/>
    </source>
</evidence>
<name>A0A4R3Z5L2_9FIRM</name>
<dbReference type="GO" id="GO:0004553">
    <property type="term" value="F:hydrolase activity, hydrolyzing O-glycosyl compounds"/>
    <property type="evidence" value="ECO:0007669"/>
    <property type="project" value="InterPro"/>
</dbReference>
<protein>
    <submittedName>
        <fullName evidence="2">Beta-N-acetylglucosaminidase</fullName>
    </submittedName>
</protein>
<dbReference type="GO" id="GO:0000272">
    <property type="term" value="P:polysaccharide catabolic process"/>
    <property type="evidence" value="ECO:0007669"/>
    <property type="project" value="InterPro"/>
</dbReference>
<dbReference type="PROSITE" id="PS51766">
    <property type="entry name" value="DOCKERIN"/>
    <property type="match status" value="1"/>
</dbReference>
<dbReference type="PROSITE" id="PS00448">
    <property type="entry name" value="CLOS_CELLULOSOME_RPT"/>
    <property type="match status" value="1"/>
</dbReference>
<evidence type="ECO:0000259" key="1">
    <source>
        <dbReference type="PROSITE" id="PS51766"/>
    </source>
</evidence>
<dbReference type="InterPro" id="IPR002901">
    <property type="entry name" value="MGlyc_endo_b_GlcNAc-like_dom"/>
</dbReference>
<dbReference type="InterPro" id="IPR036439">
    <property type="entry name" value="Dockerin_dom_sf"/>
</dbReference>
<dbReference type="Gene3D" id="1.10.530.10">
    <property type="match status" value="1"/>
</dbReference>
<dbReference type="SMART" id="SM00047">
    <property type="entry name" value="LYZ2"/>
    <property type="match status" value="1"/>
</dbReference>
<proteinExistence type="predicted"/>
<dbReference type="GO" id="GO:0004040">
    <property type="term" value="F:amidase activity"/>
    <property type="evidence" value="ECO:0007669"/>
    <property type="project" value="InterPro"/>
</dbReference>
<evidence type="ECO:0000313" key="3">
    <source>
        <dbReference type="Proteomes" id="UP000295515"/>
    </source>
</evidence>